<protein>
    <submittedName>
        <fullName evidence="2">Unannotated protein</fullName>
    </submittedName>
</protein>
<organism evidence="2">
    <name type="scientific">freshwater metagenome</name>
    <dbReference type="NCBI Taxonomy" id="449393"/>
    <lineage>
        <taxon>unclassified sequences</taxon>
        <taxon>metagenomes</taxon>
        <taxon>ecological metagenomes</taxon>
    </lineage>
</organism>
<evidence type="ECO:0000313" key="2">
    <source>
        <dbReference type="EMBL" id="CAB4825960.1"/>
    </source>
</evidence>
<name>A0A6J7A0K0_9ZZZZ</name>
<sequence>MNGIDSPHGYDGADRHLQTSNGTTTGTYIRDLTDQVVEYRLNGVAQNRYSGSVTLDATATNVVERTVGLPGGVTLTPFRVTARASPFKPSRSARTGRAQRALLRETDGPLELPVDVAERTLHLVEHREEFGIFLLAQPLGQRGDTRFHGGSGAGERGQFGVHPTSVAQ</sequence>
<dbReference type="EMBL" id="CAFAAJ010000248">
    <property type="protein sequence ID" value="CAB4825960.1"/>
    <property type="molecule type" value="Genomic_DNA"/>
</dbReference>
<feature type="region of interest" description="Disordered" evidence="1">
    <location>
        <begin position="145"/>
        <end position="168"/>
    </location>
</feature>
<dbReference type="AlphaFoldDB" id="A0A6J7A0K0"/>
<gene>
    <name evidence="2" type="ORF">UFOPK3001_02469</name>
</gene>
<accession>A0A6J7A0K0</accession>
<proteinExistence type="predicted"/>
<evidence type="ECO:0000256" key="1">
    <source>
        <dbReference type="SAM" id="MobiDB-lite"/>
    </source>
</evidence>
<reference evidence="2" key="1">
    <citation type="submission" date="2020-05" db="EMBL/GenBank/DDBJ databases">
        <authorList>
            <person name="Chiriac C."/>
            <person name="Salcher M."/>
            <person name="Ghai R."/>
            <person name="Kavagutti S V."/>
        </authorList>
    </citation>
    <scope>NUCLEOTIDE SEQUENCE</scope>
</reference>
<feature type="region of interest" description="Disordered" evidence="1">
    <location>
        <begin position="1"/>
        <end position="26"/>
    </location>
</feature>